<dbReference type="PRINTS" id="PR00124">
    <property type="entry name" value="ATPASEC"/>
</dbReference>
<proteinExistence type="inferred from homology"/>
<feature type="domain" description="V-ATPase proteolipid subunit C-like" evidence="13">
    <location>
        <begin position="4"/>
        <end position="66"/>
    </location>
</feature>
<dbReference type="GO" id="GO:0045259">
    <property type="term" value="C:proton-transporting ATP synthase complex"/>
    <property type="evidence" value="ECO:0007669"/>
    <property type="project" value="UniProtKB-KW"/>
</dbReference>
<dbReference type="Gene3D" id="1.20.120.610">
    <property type="entry name" value="lithium bound rotor ring of v- atpase"/>
    <property type="match status" value="1"/>
</dbReference>
<keyword evidence="6 12" id="KW-0375">Hydrogen ion transport</keyword>
<keyword evidence="3 12" id="KW-0813">Transport</keyword>
<dbReference type="GO" id="GO:0046933">
    <property type="term" value="F:proton-transporting ATP synthase activity, rotational mechanism"/>
    <property type="evidence" value="ECO:0007669"/>
    <property type="project" value="UniProtKB-UniRule"/>
</dbReference>
<organism evidence="14">
    <name type="scientific">Caldicellulosiruptor owensensis</name>
    <dbReference type="NCBI Taxonomy" id="55205"/>
    <lineage>
        <taxon>Bacteria</taxon>
        <taxon>Bacillati</taxon>
        <taxon>Bacillota</taxon>
        <taxon>Bacillota incertae sedis</taxon>
        <taxon>Caldicellulosiruptorales</taxon>
        <taxon>Caldicellulosiruptoraceae</taxon>
        <taxon>Caldicellulosiruptor</taxon>
    </lineage>
</organism>
<keyword evidence="9 12" id="KW-0446">Lipid-binding</keyword>
<evidence type="ECO:0000256" key="5">
    <source>
        <dbReference type="ARBA" id="ARBA00022692"/>
    </source>
</evidence>
<sequence>MTALAASIAMLAGLGVGIGIGIATAKASEAVGRQPEAQGRIMPIFFLGAALAEAVAIYSFVIAILLVLKVK</sequence>
<keyword evidence="12" id="KW-1003">Cell membrane</keyword>
<accession>A0A7C5V076</accession>
<dbReference type="InterPro" id="IPR005953">
    <property type="entry name" value="ATP_synth_csu_bac/chlpt"/>
</dbReference>
<evidence type="ECO:0000259" key="13">
    <source>
        <dbReference type="Pfam" id="PF00137"/>
    </source>
</evidence>
<dbReference type="InterPro" id="IPR000454">
    <property type="entry name" value="ATP_synth_F0_csu"/>
</dbReference>
<keyword evidence="10 12" id="KW-0472">Membrane</keyword>
<evidence type="ECO:0000256" key="3">
    <source>
        <dbReference type="ARBA" id="ARBA00022448"/>
    </source>
</evidence>
<evidence type="ECO:0000256" key="8">
    <source>
        <dbReference type="ARBA" id="ARBA00023065"/>
    </source>
</evidence>
<keyword evidence="7 12" id="KW-1133">Transmembrane helix</keyword>
<evidence type="ECO:0000313" key="14">
    <source>
        <dbReference type="EMBL" id="HHS00970.1"/>
    </source>
</evidence>
<comment type="subcellular location">
    <subcellularLocation>
        <location evidence="12">Cell membrane</location>
        <topology evidence="12">Multi-pass membrane protein</topology>
    </subcellularLocation>
    <subcellularLocation>
        <location evidence="1">Membrane</location>
        <topology evidence="1">Multi-pass membrane protein</topology>
    </subcellularLocation>
</comment>
<comment type="function">
    <text evidence="12">Key component of the F(0) channel; it plays a direct role in translocation across the membrane. A homomeric c-ring of between 10-14 subunits forms the central stalk rotor element with the F(1) delta and epsilon subunits.</text>
</comment>
<dbReference type="GO" id="GO:0005886">
    <property type="term" value="C:plasma membrane"/>
    <property type="evidence" value="ECO:0007669"/>
    <property type="project" value="UniProtKB-SubCell"/>
</dbReference>
<comment type="function">
    <text evidence="12">F(1)F(0) ATP synthase produces ATP from ADP in the presence of a proton or sodium gradient. F-type ATPases consist of two structural domains, F(1) containing the extramembraneous catalytic core and F(0) containing the membrane proton channel, linked together by a central stalk and a peripheral stalk. During catalysis, ATP synthesis in the catalytic domain of F(1) is coupled via a rotary mechanism of the central stalk subunits to proton translocation.</text>
</comment>
<dbReference type="NCBIfam" id="TIGR01260">
    <property type="entry name" value="ATP_synt_c"/>
    <property type="match status" value="1"/>
</dbReference>
<dbReference type="PROSITE" id="PS00605">
    <property type="entry name" value="ATPASE_C"/>
    <property type="match status" value="1"/>
</dbReference>
<dbReference type="SUPFAM" id="SSF81333">
    <property type="entry name" value="F1F0 ATP synthase subunit C"/>
    <property type="match status" value="1"/>
</dbReference>
<evidence type="ECO:0000256" key="2">
    <source>
        <dbReference type="ARBA" id="ARBA00006704"/>
    </source>
</evidence>
<feature type="site" description="Reversibly protonated during proton transport" evidence="12">
    <location>
        <position position="53"/>
    </location>
</feature>
<evidence type="ECO:0000256" key="12">
    <source>
        <dbReference type="HAMAP-Rule" id="MF_01396"/>
    </source>
</evidence>
<dbReference type="EMBL" id="DRUZ01000005">
    <property type="protein sequence ID" value="HHS00970.1"/>
    <property type="molecule type" value="Genomic_DNA"/>
</dbReference>
<evidence type="ECO:0000256" key="6">
    <source>
        <dbReference type="ARBA" id="ARBA00022781"/>
    </source>
</evidence>
<comment type="similarity">
    <text evidence="2 12">Belongs to the ATPase C chain family.</text>
</comment>
<evidence type="ECO:0000256" key="1">
    <source>
        <dbReference type="ARBA" id="ARBA00004141"/>
    </source>
</evidence>
<evidence type="ECO:0000256" key="4">
    <source>
        <dbReference type="ARBA" id="ARBA00022547"/>
    </source>
</evidence>
<evidence type="ECO:0000256" key="11">
    <source>
        <dbReference type="ARBA" id="ARBA00023310"/>
    </source>
</evidence>
<dbReference type="InterPro" id="IPR020537">
    <property type="entry name" value="ATP_synth_F0_csu_DDCD_BS"/>
</dbReference>
<dbReference type="HAMAP" id="MF_01396">
    <property type="entry name" value="ATP_synth_c_bact"/>
    <property type="match status" value="1"/>
</dbReference>
<dbReference type="GO" id="GO:0033177">
    <property type="term" value="C:proton-transporting two-sector ATPase complex, proton-transporting domain"/>
    <property type="evidence" value="ECO:0007669"/>
    <property type="project" value="InterPro"/>
</dbReference>
<protein>
    <recommendedName>
        <fullName evidence="12">ATP synthase subunit c</fullName>
    </recommendedName>
    <alternativeName>
        <fullName evidence="12">ATP synthase F(0) sector subunit c</fullName>
    </alternativeName>
    <alternativeName>
        <fullName evidence="12">F-type ATPase subunit c</fullName>
        <shortName evidence="12">F-ATPase subunit c</shortName>
    </alternativeName>
    <alternativeName>
        <fullName evidence="12">Lipid-binding protein</fullName>
    </alternativeName>
</protein>
<evidence type="ECO:0000256" key="9">
    <source>
        <dbReference type="ARBA" id="ARBA00023121"/>
    </source>
</evidence>
<dbReference type="Pfam" id="PF00137">
    <property type="entry name" value="ATP-synt_C"/>
    <property type="match status" value="1"/>
</dbReference>
<reference evidence="14" key="1">
    <citation type="journal article" date="2020" name="mSystems">
        <title>Genome- and Community-Level Interaction Insights into Carbon Utilization and Element Cycling Functions of Hydrothermarchaeota in Hydrothermal Sediment.</title>
        <authorList>
            <person name="Zhou Z."/>
            <person name="Liu Y."/>
            <person name="Xu W."/>
            <person name="Pan J."/>
            <person name="Luo Z.H."/>
            <person name="Li M."/>
        </authorList>
    </citation>
    <scope>NUCLEOTIDE SEQUENCE [LARGE SCALE GENOMIC DNA]</scope>
    <source>
        <strain evidence="14">SpSt-102</strain>
    </source>
</reference>
<name>A0A7C5V076_9FIRM</name>
<evidence type="ECO:0000256" key="7">
    <source>
        <dbReference type="ARBA" id="ARBA00022989"/>
    </source>
</evidence>
<comment type="caution">
    <text evidence="14">The sequence shown here is derived from an EMBL/GenBank/DDBJ whole genome shotgun (WGS) entry which is preliminary data.</text>
</comment>
<dbReference type="GO" id="GO:0008289">
    <property type="term" value="F:lipid binding"/>
    <property type="evidence" value="ECO:0007669"/>
    <property type="project" value="UniProtKB-KW"/>
</dbReference>
<keyword evidence="5 12" id="KW-0812">Transmembrane</keyword>
<keyword evidence="4 12" id="KW-0138">CF(0)</keyword>
<feature type="transmembrane region" description="Helical" evidence="12">
    <location>
        <begin position="43"/>
        <end position="68"/>
    </location>
</feature>
<comment type="caution">
    <text evidence="12">Lacks conserved residue(s) required for the propagation of feature annotation.</text>
</comment>
<keyword evidence="8 12" id="KW-0406">Ion transport</keyword>
<evidence type="ECO:0000256" key="10">
    <source>
        <dbReference type="ARBA" id="ARBA00023136"/>
    </source>
</evidence>
<keyword evidence="11 12" id="KW-0066">ATP synthesis</keyword>
<dbReference type="InterPro" id="IPR035921">
    <property type="entry name" value="F/V-ATP_Csub_sf"/>
</dbReference>
<dbReference type="AlphaFoldDB" id="A0A7C5V076"/>
<dbReference type="InterPro" id="IPR002379">
    <property type="entry name" value="ATPase_proteolipid_c-like_dom"/>
</dbReference>
<gene>
    <name evidence="12 14" type="primary">atpE</name>
    <name evidence="14" type="ORF">ENL71_00190</name>
</gene>